<dbReference type="Proteomes" id="UP000014500">
    <property type="component" value="Unassembled WGS sequence"/>
</dbReference>
<dbReference type="eggNOG" id="ENOG502QS4U">
    <property type="taxonomic scope" value="Eukaryota"/>
</dbReference>
<dbReference type="PhylomeDB" id="T1JE09"/>
<dbReference type="EMBL" id="JH432114">
    <property type="status" value="NOT_ANNOTATED_CDS"/>
    <property type="molecule type" value="Genomic_DNA"/>
</dbReference>
<keyword evidence="3" id="KW-1185">Reference proteome</keyword>
<evidence type="ECO:0008006" key="4">
    <source>
        <dbReference type="Google" id="ProtNLM"/>
    </source>
</evidence>
<reference evidence="2" key="2">
    <citation type="submission" date="2015-02" db="UniProtKB">
        <authorList>
            <consortium name="EnsemblMetazoa"/>
        </authorList>
    </citation>
    <scope>IDENTIFICATION</scope>
</reference>
<feature type="compositionally biased region" description="Basic residues" evidence="1">
    <location>
        <begin position="84"/>
        <end position="94"/>
    </location>
</feature>
<dbReference type="GO" id="GO:0031647">
    <property type="term" value="P:regulation of protein stability"/>
    <property type="evidence" value="ECO:0007669"/>
    <property type="project" value="TreeGrafter"/>
</dbReference>
<dbReference type="HOGENOM" id="CLU_061444_1_0_1"/>
<reference evidence="3" key="1">
    <citation type="submission" date="2011-05" db="EMBL/GenBank/DDBJ databases">
        <authorList>
            <person name="Richards S.R."/>
            <person name="Qu J."/>
            <person name="Jiang H."/>
            <person name="Jhangiani S.N."/>
            <person name="Agravi P."/>
            <person name="Goodspeed R."/>
            <person name="Gross S."/>
            <person name="Mandapat C."/>
            <person name="Jackson L."/>
            <person name="Mathew T."/>
            <person name="Pu L."/>
            <person name="Thornton R."/>
            <person name="Saada N."/>
            <person name="Wilczek-Boney K.B."/>
            <person name="Lee S."/>
            <person name="Kovar C."/>
            <person name="Wu Y."/>
            <person name="Scherer S.E."/>
            <person name="Worley K.C."/>
            <person name="Muzny D.M."/>
            <person name="Gibbs R."/>
        </authorList>
    </citation>
    <scope>NUCLEOTIDE SEQUENCE</scope>
    <source>
        <strain evidence="3">Brora</strain>
    </source>
</reference>
<name>T1JE09_STRMM</name>
<dbReference type="GO" id="GO:0019005">
    <property type="term" value="C:SCF ubiquitin ligase complex"/>
    <property type="evidence" value="ECO:0007669"/>
    <property type="project" value="TreeGrafter"/>
</dbReference>
<feature type="region of interest" description="Disordered" evidence="1">
    <location>
        <begin position="1"/>
        <end position="35"/>
    </location>
</feature>
<dbReference type="EnsemblMetazoa" id="SMAR012045-RA">
    <property type="protein sequence ID" value="SMAR012045-PA"/>
    <property type="gene ID" value="SMAR012045"/>
</dbReference>
<dbReference type="PANTHER" id="PTHR20988">
    <property type="entry name" value="TRANSMEMBRANE PROTEIN 183A-RELATED"/>
    <property type="match status" value="1"/>
</dbReference>
<organism evidence="2 3">
    <name type="scientific">Strigamia maritima</name>
    <name type="common">European centipede</name>
    <name type="synonym">Geophilus maritimus</name>
    <dbReference type="NCBI Taxonomy" id="126957"/>
    <lineage>
        <taxon>Eukaryota</taxon>
        <taxon>Metazoa</taxon>
        <taxon>Ecdysozoa</taxon>
        <taxon>Arthropoda</taxon>
        <taxon>Myriapoda</taxon>
        <taxon>Chilopoda</taxon>
        <taxon>Pleurostigmophora</taxon>
        <taxon>Geophilomorpha</taxon>
        <taxon>Linotaeniidae</taxon>
        <taxon>Strigamia</taxon>
    </lineage>
</organism>
<dbReference type="AlphaFoldDB" id="T1JE09"/>
<dbReference type="OMA" id="RFKSKCC"/>
<dbReference type="InterPro" id="IPR026509">
    <property type="entry name" value="TMEM183"/>
</dbReference>
<dbReference type="PANTHER" id="PTHR20988:SF2">
    <property type="entry name" value="TRANSMEMBRANE PROTEIN 183A-RELATED"/>
    <property type="match status" value="1"/>
</dbReference>
<proteinExistence type="predicted"/>
<accession>T1JE09</accession>
<evidence type="ECO:0000313" key="2">
    <source>
        <dbReference type="EnsemblMetazoa" id="SMAR012045-PA"/>
    </source>
</evidence>
<dbReference type="STRING" id="126957.T1JE09"/>
<evidence type="ECO:0000256" key="1">
    <source>
        <dbReference type="SAM" id="MobiDB-lite"/>
    </source>
</evidence>
<feature type="region of interest" description="Disordered" evidence="1">
    <location>
        <begin position="73"/>
        <end position="97"/>
    </location>
</feature>
<evidence type="ECO:0000313" key="3">
    <source>
        <dbReference type="Proteomes" id="UP000014500"/>
    </source>
</evidence>
<protein>
    <recommendedName>
        <fullName evidence="4">F-box domain-containing protein</fullName>
    </recommendedName>
</protein>
<feature type="compositionally biased region" description="Basic and acidic residues" evidence="1">
    <location>
        <begin position="1"/>
        <end position="17"/>
    </location>
</feature>
<sequence>MPRKARKEEGRSRRLGENEADVTLNEFANSNTSGKKLKKPAVNIIKKQVDQLRTFDDDLDWFEKDLEYFDFPSGEEEEEDERKSKKKNKKRQTKRIHDQVETADDGIRYPIDIWFLISDFIYPEDIITFACICKDALTVVNSVKFWLSLYKRQRNMKIIELNVYYNQDVNLPERLRPQCMERPFSLRACVVRSLYYTYPLFVNRLHRQPTIDKAHQLVKRRCILMWYQQTNNNWNFYFKFKSNKSRSAKIDRRSLMQSLDDINANPEAGCQVLQVSCKYFIPTPIVMGMILANISLNSNQKMQDYRLHLTFDPTCYINSAGGILVTLEPVANVRVLDWWHPQYPWYSR</sequence>